<comment type="similarity">
    <text evidence="2">Belongs to the peptidase M20A family.</text>
</comment>
<evidence type="ECO:0000256" key="1">
    <source>
        <dbReference type="ARBA" id="ARBA00004496"/>
    </source>
</evidence>
<dbReference type="Gene3D" id="1.10.150.900">
    <property type="match status" value="1"/>
</dbReference>
<comment type="cofactor">
    <cofactor evidence="10">
        <name>Zn(2+)</name>
        <dbReference type="ChEBI" id="CHEBI:29105"/>
    </cofactor>
    <text evidence="10">Binds 2 Zn(2+) ions per subunit.</text>
</comment>
<feature type="binding site" evidence="10">
    <location>
        <position position="113"/>
    </location>
    <ligand>
        <name>Zn(2+)</name>
        <dbReference type="ChEBI" id="CHEBI:29105"/>
        <label>2</label>
    </ligand>
</feature>
<dbReference type="InterPro" id="IPR052083">
    <property type="entry name" value="Aminoacylase-1_M20A"/>
</dbReference>
<dbReference type="PIRSF" id="PIRSF036696">
    <property type="entry name" value="ACY-1"/>
    <property type="match status" value="1"/>
</dbReference>
<dbReference type="GO" id="GO:0005737">
    <property type="term" value="C:cytoplasm"/>
    <property type="evidence" value="ECO:0007669"/>
    <property type="project" value="UniProtKB-SubCell"/>
</dbReference>
<keyword evidence="5 10" id="KW-0479">Metal-binding</keyword>
<evidence type="ECO:0000256" key="5">
    <source>
        <dbReference type="ARBA" id="ARBA00022723"/>
    </source>
</evidence>
<comment type="caution">
    <text evidence="12">The sequence shown here is derived from an EMBL/GenBank/DDBJ whole genome shotgun (WGS) entry which is preliminary data.</text>
</comment>
<protein>
    <recommendedName>
        <fullName evidence="3">N-acyl-aliphatic-L-amino acid amidohydrolase</fullName>
        <ecNumber evidence="3">3.5.1.14</ecNumber>
    </recommendedName>
    <alternativeName>
        <fullName evidence="8">N-acyl-L-amino-acid amidohydrolase</fullName>
    </alternativeName>
</protein>
<proteinExistence type="inferred from homology"/>
<reference evidence="12 13" key="1">
    <citation type="journal article" date="2017" name="PLoS Biol.">
        <title>The sea cucumber genome provides insights into morphological evolution and visceral regeneration.</title>
        <authorList>
            <person name="Zhang X."/>
            <person name="Sun L."/>
            <person name="Yuan J."/>
            <person name="Sun Y."/>
            <person name="Gao Y."/>
            <person name="Zhang L."/>
            <person name="Li S."/>
            <person name="Dai H."/>
            <person name="Hamel J.F."/>
            <person name="Liu C."/>
            <person name="Yu Y."/>
            <person name="Liu S."/>
            <person name="Lin W."/>
            <person name="Guo K."/>
            <person name="Jin S."/>
            <person name="Xu P."/>
            <person name="Storey K.B."/>
            <person name="Huan P."/>
            <person name="Zhang T."/>
            <person name="Zhou Y."/>
            <person name="Zhang J."/>
            <person name="Lin C."/>
            <person name="Li X."/>
            <person name="Xing L."/>
            <person name="Huo D."/>
            <person name="Sun M."/>
            <person name="Wang L."/>
            <person name="Mercier A."/>
            <person name="Li F."/>
            <person name="Yang H."/>
            <person name="Xiang J."/>
        </authorList>
    </citation>
    <scope>NUCLEOTIDE SEQUENCE [LARGE SCALE GENOMIC DNA]</scope>
    <source>
        <strain evidence="12">Shaxun</strain>
        <tissue evidence="12">Muscle</tissue>
    </source>
</reference>
<dbReference type="InterPro" id="IPR010159">
    <property type="entry name" value="N-acyl_aa_amidohydrolase"/>
</dbReference>
<evidence type="ECO:0000256" key="4">
    <source>
        <dbReference type="ARBA" id="ARBA00022490"/>
    </source>
</evidence>
<dbReference type="Proteomes" id="UP000230750">
    <property type="component" value="Unassembled WGS sequence"/>
</dbReference>
<keyword evidence="7 10" id="KW-0862">Zinc</keyword>
<comment type="subcellular location">
    <subcellularLocation>
        <location evidence="1">Cytoplasm</location>
    </subcellularLocation>
</comment>
<keyword evidence="6" id="KW-0378">Hydrolase</keyword>
<dbReference type="OrthoDB" id="3064516at2759"/>
<evidence type="ECO:0000256" key="6">
    <source>
        <dbReference type="ARBA" id="ARBA00022801"/>
    </source>
</evidence>
<evidence type="ECO:0000256" key="2">
    <source>
        <dbReference type="ARBA" id="ARBA00006247"/>
    </source>
</evidence>
<feature type="domain" description="Peptidase M20 dimerisation" evidence="11">
    <location>
        <begin position="187"/>
        <end position="295"/>
    </location>
</feature>
<evidence type="ECO:0000256" key="10">
    <source>
        <dbReference type="PIRSR" id="PIRSR036696-2"/>
    </source>
</evidence>
<dbReference type="FunFam" id="1.10.150.900:FF:000001">
    <property type="entry name" value="Aminoacylase-1, putative"/>
    <property type="match status" value="1"/>
</dbReference>
<evidence type="ECO:0000313" key="12">
    <source>
        <dbReference type="EMBL" id="PIK57262.1"/>
    </source>
</evidence>
<name>A0A2G8LAJ2_STIJA</name>
<organism evidence="12 13">
    <name type="scientific">Stichopus japonicus</name>
    <name type="common">Sea cucumber</name>
    <dbReference type="NCBI Taxonomy" id="307972"/>
    <lineage>
        <taxon>Eukaryota</taxon>
        <taxon>Metazoa</taxon>
        <taxon>Echinodermata</taxon>
        <taxon>Eleutherozoa</taxon>
        <taxon>Echinozoa</taxon>
        <taxon>Holothuroidea</taxon>
        <taxon>Aspidochirotacea</taxon>
        <taxon>Aspidochirotida</taxon>
        <taxon>Stichopodidae</taxon>
        <taxon>Apostichopus</taxon>
    </lineage>
</organism>
<dbReference type="EMBL" id="MRZV01000148">
    <property type="protein sequence ID" value="PIK57262.1"/>
    <property type="molecule type" value="Genomic_DNA"/>
</dbReference>
<feature type="binding site" evidence="10">
    <location>
        <position position="113"/>
    </location>
    <ligand>
        <name>Zn(2+)</name>
        <dbReference type="ChEBI" id="CHEBI:29105"/>
        <label>1</label>
    </ligand>
</feature>
<dbReference type="InterPro" id="IPR036264">
    <property type="entry name" value="Bact_exopeptidase_dim_dom"/>
</dbReference>
<dbReference type="Pfam" id="PF01546">
    <property type="entry name" value="Peptidase_M20"/>
    <property type="match status" value="1"/>
</dbReference>
<evidence type="ECO:0000259" key="11">
    <source>
        <dbReference type="Pfam" id="PF07687"/>
    </source>
</evidence>
<dbReference type="Gene3D" id="3.30.70.360">
    <property type="match status" value="1"/>
</dbReference>
<keyword evidence="13" id="KW-1185">Reference proteome</keyword>
<dbReference type="STRING" id="307972.A0A2G8LAJ2"/>
<gene>
    <name evidence="12" type="ORF">BSL78_05832</name>
</gene>
<evidence type="ECO:0000313" key="13">
    <source>
        <dbReference type="Proteomes" id="UP000230750"/>
    </source>
</evidence>
<keyword evidence="4" id="KW-0963">Cytoplasm</keyword>
<dbReference type="SUPFAM" id="SSF53187">
    <property type="entry name" value="Zn-dependent exopeptidases"/>
    <property type="match status" value="1"/>
</dbReference>
<dbReference type="NCBIfam" id="TIGR01880">
    <property type="entry name" value="Ac-peptdase-euk"/>
    <property type="match status" value="1"/>
</dbReference>
<dbReference type="Pfam" id="PF07687">
    <property type="entry name" value="M20_dimer"/>
    <property type="match status" value="1"/>
</dbReference>
<dbReference type="FunFam" id="3.30.70.360:FF:000005">
    <property type="entry name" value="Putative Aminoacylase-1"/>
    <property type="match status" value="1"/>
</dbReference>
<feature type="binding site" evidence="10">
    <location>
        <position position="174"/>
    </location>
    <ligand>
        <name>Zn(2+)</name>
        <dbReference type="ChEBI" id="CHEBI:29105"/>
        <label>1</label>
    </ligand>
</feature>
<dbReference type="GO" id="GO:0006520">
    <property type="term" value="P:amino acid metabolic process"/>
    <property type="evidence" value="ECO:0007669"/>
    <property type="project" value="InterPro"/>
</dbReference>
<sequence length="407" mass="46113">MASKKAKTEEKVVTTFREYLRCKTVHPEPVYDGAVKLLLSIGEEAGLECQSFKLKTGDPVVIMKWEGTDPSLKCLLLNSHMDVVPVYMEHWKWDPFEAEKSEEGNIYARGTQDMKSVTIQYIEAIKRLRASGFQPLRNVYLTIVPDEEIGGSGMRELVTLQAFKEMNVGFTLDEGLANPEDKYTVFYGERGSVRLEITCTGDTGHGSRFIENYVGEKMQKIITSAHAFREKEKKRMETENLKLGDVSTLNLTMIQGGVAYNVVPMELKAVFDVRLSEGLSEEELKKMVEGWCADAGDGVSHEFPHLFESNITKLSNKLPWWKAFEDTFNERDIEFDLEVFSAATDSRYLRMAGYPCIGFSPMKNTPILLHDHNEFINEDVFLEGIKVYEALIPALSGVPKSPIWETN</sequence>
<evidence type="ECO:0000256" key="7">
    <source>
        <dbReference type="ARBA" id="ARBA00022833"/>
    </source>
</evidence>
<feature type="binding site" evidence="10">
    <location>
        <position position="80"/>
    </location>
    <ligand>
        <name>Zn(2+)</name>
        <dbReference type="ChEBI" id="CHEBI:29105"/>
        <label>1</label>
    </ligand>
</feature>
<dbReference type="PROSITE" id="PS00759">
    <property type="entry name" value="ARGE_DAPE_CPG2_2"/>
    <property type="match status" value="1"/>
</dbReference>
<dbReference type="InterPro" id="IPR002933">
    <property type="entry name" value="Peptidase_M20"/>
</dbReference>
<dbReference type="PANTHER" id="PTHR45892:SF1">
    <property type="entry name" value="AMINOACYLASE-1"/>
    <property type="match status" value="1"/>
</dbReference>
<dbReference type="Gene3D" id="3.40.630.10">
    <property type="entry name" value="Zn peptidases"/>
    <property type="match status" value="1"/>
</dbReference>
<dbReference type="InterPro" id="IPR011650">
    <property type="entry name" value="Peptidase_M20_dimer"/>
</dbReference>
<dbReference type="FunFam" id="3.40.630.10:FF:000019">
    <property type="entry name" value="Aminoacylase 1"/>
    <property type="match status" value="1"/>
</dbReference>
<evidence type="ECO:0000256" key="8">
    <source>
        <dbReference type="ARBA" id="ARBA00029656"/>
    </source>
</evidence>
<dbReference type="SUPFAM" id="SSF55031">
    <property type="entry name" value="Bacterial exopeptidase dimerisation domain"/>
    <property type="match status" value="1"/>
</dbReference>
<dbReference type="EC" id="3.5.1.14" evidence="3"/>
<dbReference type="PANTHER" id="PTHR45892">
    <property type="entry name" value="AMINOACYLASE-1"/>
    <property type="match status" value="1"/>
</dbReference>
<feature type="binding site" evidence="10">
    <location>
        <position position="148"/>
    </location>
    <ligand>
        <name>Zn(2+)</name>
        <dbReference type="ChEBI" id="CHEBI:29105"/>
        <label>2</label>
    </ligand>
</feature>
<evidence type="ECO:0000256" key="9">
    <source>
        <dbReference type="PIRSR" id="PIRSR036696-1"/>
    </source>
</evidence>
<evidence type="ECO:0000256" key="3">
    <source>
        <dbReference type="ARBA" id="ARBA00011913"/>
    </source>
</evidence>
<dbReference type="AlphaFoldDB" id="A0A2G8LAJ2"/>
<dbReference type="GO" id="GO:0004046">
    <property type="term" value="F:aminoacylase activity"/>
    <property type="evidence" value="ECO:0007669"/>
    <property type="project" value="UniProtKB-EC"/>
</dbReference>
<dbReference type="GO" id="GO:0046872">
    <property type="term" value="F:metal ion binding"/>
    <property type="evidence" value="ECO:0007669"/>
    <property type="project" value="UniProtKB-KW"/>
</dbReference>
<dbReference type="InterPro" id="IPR001261">
    <property type="entry name" value="ArgE/DapE_CS"/>
</dbReference>
<dbReference type="PROSITE" id="PS00758">
    <property type="entry name" value="ARGE_DAPE_CPG2_1"/>
    <property type="match status" value="1"/>
</dbReference>
<feature type="active site" evidence="9">
    <location>
        <position position="82"/>
    </location>
</feature>
<feature type="active site" description="Proton acceptor" evidence="9">
    <location>
        <position position="147"/>
    </location>
</feature>
<accession>A0A2G8LAJ2</accession>
<feature type="binding site" evidence="10">
    <location>
        <position position="370"/>
    </location>
    <ligand>
        <name>Zn(2+)</name>
        <dbReference type="ChEBI" id="CHEBI:29105"/>
        <label>2</label>
    </ligand>
</feature>